<evidence type="ECO:0000313" key="9">
    <source>
        <dbReference type="Proteomes" id="UP000320643"/>
    </source>
</evidence>
<dbReference type="InterPro" id="IPR003661">
    <property type="entry name" value="HisK_dim/P_dom"/>
</dbReference>
<dbReference type="InterPro" id="IPR036890">
    <property type="entry name" value="HATPase_C_sf"/>
</dbReference>
<evidence type="ECO:0000256" key="2">
    <source>
        <dbReference type="ARBA" id="ARBA00012438"/>
    </source>
</evidence>
<dbReference type="PRINTS" id="PR00344">
    <property type="entry name" value="BCTRLSENSOR"/>
</dbReference>
<comment type="caution">
    <text evidence="8">The sequence shown here is derived from an EMBL/GenBank/DDBJ whole genome shotgun (WGS) entry which is preliminary data.</text>
</comment>
<accession>A0A552V638</accession>
<dbReference type="InterPro" id="IPR004358">
    <property type="entry name" value="Sig_transdc_His_kin-like_C"/>
</dbReference>
<dbReference type="SUPFAM" id="SSF47384">
    <property type="entry name" value="Homodimeric domain of signal transducing histidine kinase"/>
    <property type="match status" value="1"/>
</dbReference>
<dbReference type="SUPFAM" id="SSF55874">
    <property type="entry name" value="ATPase domain of HSP90 chaperone/DNA topoisomerase II/histidine kinase"/>
    <property type="match status" value="1"/>
</dbReference>
<dbReference type="Pfam" id="PF02518">
    <property type="entry name" value="HATPase_c"/>
    <property type="match status" value="1"/>
</dbReference>
<dbReference type="EMBL" id="VJVZ01000003">
    <property type="protein sequence ID" value="TRW25935.1"/>
    <property type="molecule type" value="Genomic_DNA"/>
</dbReference>
<dbReference type="InterPro" id="IPR003018">
    <property type="entry name" value="GAF"/>
</dbReference>
<evidence type="ECO:0000259" key="7">
    <source>
        <dbReference type="PROSITE" id="PS50109"/>
    </source>
</evidence>
<dbReference type="Gene3D" id="3.30.450.40">
    <property type="match status" value="1"/>
</dbReference>
<keyword evidence="9" id="KW-1185">Reference proteome</keyword>
<sequence length="450" mass="50999">MVTANLTEERERLLNLRSFGILDTFSETDYDDITKMASIICEAPIALISFVDQDRQWFKSARGLSVSETAREHSFCSHAIQTKHQPFIVEDSRIDIRFKDNPLVTGDPNIVFYAGIPLVSDDGFGLGTVCIIDTKPRVLTSDQLDALQILSRQTITLLNLRKTNKRLAQATKELEHKNFELDVYGKGLEKQLEEHMYDRLNEIEAQNAELERMNEELRSFSYISSHDLQEPLRKIQIFCSLILEKEFGSLSGQGKEYFTKIQKSTSRMSALIRDLLAYSRTTSTDRVFESISLQKVVHEVVADLNEEIQQKGAVVVCNCEAEISVIPFQFTQLLYNLFSNALKFSREDVSPVINITTGYNTGREFGIAELQKNMGYTRISVSDNGMGFNNKYSEKIFNLFQRLHSTDVQMGTGIGLTIVKKIVSNHNGYIKANGAEFSGANFNIYLPDNL</sequence>
<feature type="coiled-coil region" evidence="6">
    <location>
        <begin position="157"/>
        <end position="220"/>
    </location>
</feature>
<dbReference type="Pfam" id="PF00512">
    <property type="entry name" value="HisKA"/>
    <property type="match status" value="1"/>
</dbReference>
<evidence type="ECO:0000256" key="5">
    <source>
        <dbReference type="ARBA" id="ARBA00022777"/>
    </source>
</evidence>
<dbReference type="Gene3D" id="3.30.565.10">
    <property type="entry name" value="Histidine kinase-like ATPase, C-terminal domain"/>
    <property type="match status" value="1"/>
</dbReference>
<dbReference type="EC" id="2.7.13.3" evidence="2"/>
<keyword evidence="3" id="KW-0597">Phosphoprotein</keyword>
<evidence type="ECO:0000256" key="1">
    <source>
        <dbReference type="ARBA" id="ARBA00000085"/>
    </source>
</evidence>
<keyword evidence="6" id="KW-0175">Coiled coil</keyword>
<keyword evidence="5" id="KW-0418">Kinase</keyword>
<dbReference type="AlphaFoldDB" id="A0A552V638"/>
<dbReference type="InterPro" id="IPR036097">
    <property type="entry name" value="HisK_dim/P_sf"/>
</dbReference>
<organism evidence="8 9">
    <name type="scientific">Flavobacterium zepuense</name>
    <dbReference type="NCBI Taxonomy" id="2593302"/>
    <lineage>
        <taxon>Bacteria</taxon>
        <taxon>Pseudomonadati</taxon>
        <taxon>Bacteroidota</taxon>
        <taxon>Flavobacteriia</taxon>
        <taxon>Flavobacteriales</taxon>
        <taxon>Flavobacteriaceae</taxon>
        <taxon>Flavobacterium</taxon>
    </lineage>
</organism>
<evidence type="ECO:0000313" key="8">
    <source>
        <dbReference type="EMBL" id="TRW25935.1"/>
    </source>
</evidence>
<dbReference type="GO" id="GO:0030295">
    <property type="term" value="F:protein kinase activator activity"/>
    <property type="evidence" value="ECO:0007669"/>
    <property type="project" value="TreeGrafter"/>
</dbReference>
<dbReference type="InterPro" id="IPR050351">
    <property type="entry name" value="BphY/WalK/GraS-like"/>
</dbReference>
<dbReference type="SMART" id="SM00387">
    <property type="entry name" value="HATPase_c"/>
    <property type="match status" value="1"/>
</dbReference>
<dbReference type="PANTHER" id="PTHR42878:SF15">
    <property type="entry name" value="BACTERIOPHYTOCHROME"/>
    <property type="match status" value="1"/>
</dbReference>
<name>A0A552V638_9FLAO</name>
<dbReference type="GO" id="GO:0000155">
    <property type="term" value="F:phosphorelay sensor kinase activity"/>
    <property type="evidence" value="ECO:0007669"/>
    <property type="project" value="InterPro"/>
</dbReference>
<reference evidence="8 9" key="1">
    <citation type="submission" date="2019-07" db="EMBL/GenBank/DDBJ databases">
        <title>Flavobacterium sp. nov., isolated from glacier ice.</title>
        <authorList>
            <person name="Liu Q."/>
            <person name="Xin Y.-H."/>
        </authorList>
    </citation>
    <scope>NUCLEOTIDE SEQUENCE [LARGE SCALE GENOMIC DNA]</scope>
    <source>
        <strain evidence="8 9">ZT4R6</strain>
    </source>
</reference>
<dbReference type="Gene3D" id="1.10.287.130">
    <property type="match status" value="1"/>
</dbReference>
<keyword evidence="4" id="KW-0808">Transferase</keyword>
<dbReference type="SMART" id="SM00388">
    <property type="entry name" value="HisKA"/>
    <property type="match status" value="1"/>
</dbReference>
<dbReference type="CDD" id="cd00082">
    <property type="entry name" value="HisKA"/>
    <property type="match status" value="1"/>
</dbReference>
<dbReference type="GO" id="GO:0000156">
    <property type="term" value="F:phosphorelay response regulator activity"/>
    <property type="evidence" value="ECO:0007669"/>
    <property type="project" value="TreeGrafter"/>
</dbReference>
<dbReference type="RefSeq" id="WP_143372599.1">
    <property type="nucleotide sequence ID" value="NZ_VJVZ01000003.1"/>
</dbReference>
<dbReference type="PANTHER" id="PTHR42878">
    <property type="entry name" value="TWO-COMPONENT HISTIDINE KINASE"/>
    <property type="match status" value="1"/>
</dbReference>
<evidence type="ECO:0000256" key="4">
    <source>
        <dbReference type="ARBA" id="ARBA00022679"/>
    </source>
</evidence>
<evidence type="ECO:0000256" key="3">
    <source>
        <dbReference type="ARBA" id="ARBA00022553"/>
    </source>
</evidence>
<protein>
    <recommendedName>
        <fullName evidence="2">histidine kinase</fullName>
        <ecNumber evidence="2">2.7.13.3</ecNumber>
    </recommendedName>
</protein>
<dbReference type="Pfam" id="PF01590">
    <property type="entry name" value="GAF"/>
    <property type="match status" value="1"/>
</dbReference>
<evidence type="ECO:0000256" key="6">
    <source>
        <dbReference type="SAM" id="Coils"/>
    </source>
</evidence>
<dbReference type="SUPFAM" id="SSF55781">
    <property type="entry name" value="GAF domain-like"/>
    <property type="match status" value="1"/>
</dbReference>
<dbReference type="InterPro" id="IPR029016">
    <property type="entry name" value="GAF-like_dom_sf"/>
</dbReference>
<dbReference type="OrthoDB" id="9811889at2"/>
<dbReference type="SMART" id="SM00065">
    <property type="entry name" value="GAF"/>
    <property type="match status" value="1"/>
</dbReference>
<dbReference type="PROSITE" id="PS50109">
    <property type="entry name" value="HIS_KIN"/>
    <property type="match status" value="1"/>
</dbReference>
<dbReference type="GO" id="GO:0007234">
    <property type="term" value="P:osmosensory signaling via phosphorelay pathway"/>
    <property type="evidence" value="ECO:0007669"/>
    <property type="project" value="TreeGrafter"/>
</dbReference>
<proteinExistence type="predicted"/>
<dbReference type="InterPro" id="IPR003594">
    <property type="entry name" value="HATPase_dom"/>
</dbReference>
<gene>
    <name evidence="8" type="ORF">FMM05_06845</name>
</gene>
<dbReference type="InterPro" id="IPR005467">
    <property type="entry name" value="His_kinase_dom"/>
</dbReference>
<dbReference type="Proteomes" id="UP000320643">
    <property type="component" value="Unassembled WGS sequence"/>
</dbReference>
<feature type="domain" description="Histidine kinase" evidence="7">
    <location>
        <begin position="223"/>
        <end position="450"/>
    </location>
</feature>
<comment type="catalytic activity">
    <reaction evidence="1">
        <text>ATP + protein L-histidine = ADP + protein N-phospho-L-histidine.</text>
        <dbReference type="EC" id="2.7.13.3"/>
    </reaction>
</comment>